<evidence type="ECO:0000313" key="1">
    <source>
        <dbReference type="EMBL" id="MFB5681279.1"/>
    </source>
</evidence>
<sequence>MSFFKPATLPGHKAIKKPEATAKISHCLVQVVPEFADITFLENADRRHPCRKIEISKSKNELKIGPFASNANKADFFRWYSYSMDQSIVYEATHVTVALPLSGASA</sequence>
<name>A0ABV5B8S8_9BACL</name>
<proteinExistence type="predicted"/>
<keyword evidence="2" id="KW-1185">Reference proteome</keyword>
<reference evidence="1 2" key="1">
    <citation type="submission" date="2024-09" db="EMBL/GenBank/DDBJ databases">
        <authorList>
            <person name="Ruan L."/>
        </authorList>
    </citation>
    <scope>NUCLEOTIDE SEQUENCE [LARGE SCALE GENOMIC DNA]</scope>
    <source>
        <strain evidence="1 2">D33</strain>
    </source>
</reference>
<comment type="caution">
    <text evidence="1">The sequence shown here is derived from an EMBL/GenBank/DDBJ whole genome shotgun (WGS) entry which is preliminary data.</text>
</comment>
<protein>
    <submittedName>
        <fullName evidence="1">Uncharacterized protein</fullName>
    </submittedName>
</protein>
<organism evidence="1 2">
    <name type="scientific">Paenibacillus terreus</name>
    <dbReference type="NCBI Taxonomy" id="1387834"/>
    <lineage>
        <taxon>Bacteria</taxon>
        <taxon>Bacillati</taxon>
        <taxon>Bacillota</taxon>
        <taxon>Bacilli</taxon>
        <taxon>Bacillales</taxon>
        <taxon>Paenibacillaceae</taxon>
        <taxon>Paenibacillus</taxon>
    </lineage>
</organism>
<dbReference type="Proteomes" id="UP001580407">
    <property type="component" value="Unassembled WGS sequence"/>
</dbReference>
<dbReference type="RefSeq" id="WP_375525065.1">
    <property type="nucleotide sequence ID" value="NZ_JBHILM010000009.1"/>
</dbReference>
<dbReference type="EMBL" id="JBHILM010000009">
    <property type="protein sequence ID" value="MFB5681279.1"/>
    <property type="molecule type" value="Genomic_DNA"/>
</dbReference>
<evidence type="ECO:0000313" key="2">
    <source>
        <dbReference type="Proteomes" id="UP001580407"/>
    </source>
</evidence>
<gene>
    <name evidence="1" type="ORF">ACE3NQ_10185</name>
</gene>
<accession>A0ABV5B8S8</accession>